<evidence type="ECO:0000256" key="2">
    <source>
        <dbReference type="ARBA" id="ARBA00023002"/>
    </source>
</evidence>
<keyword evidence="2" id="KW-0560">Oxidoreductase</keyword>
<proteinExistence type="predicted"/>
<evidence type="ECO:0000313" key="6">
    <source>
        <dbReference type="Proteomes" id="UP000653076"/>
    </source>
</evidence>
<evidence type="ECO:0000259" key="4">
    <source>
        <dbReference type="Pfam" id="PF00676"/>
    </source>
</evidence>
<evidence type="ECO:0000256" key="1">
    <source>
        <dbReference type="ARBA" id="ARBA00001964"/>
    </source>
</evidence>
<dbReference type="PANTHER" id="PTHR11516:SF2">
    <property type="entry name" value="PYRUVATE DEHYDROGENASE ALPHA SUBUNIT"/>
    <property type="match status" value="1"/>
</dbReference>
<comment type="cofactor">
    <cofactor evidence="1">
        <name>thiamine diphosphate</name>
        <dbReference type="ChEBI" id="CHEBI:58937"/>
    </cofactor>
</comment>
<dbReference type="InterPro" id="IPR029061">
    <property type="entry name" value="THDP-binding"/>
</dbReference>
<dbReference type="PANTHER" id="PTHR11516">
    <property type="entry name" value="PYRUVATE DEHYDROGENASE E1 COMPONENT, ALPHA SUBUNIT BACTERIAL AND ORGANELLAR"/>
    <property type="match status" value="1"/>
</dbReference>
<dbReference type="EMBL" id="BOPC01000031">
    <property type="protein sequence ID" value="GIJ27304.1"/>
    <property type="molecule type" value="Genomic_DNA"/>
</dbReference>
<dbReference type="RefSeq" id="WP_204034881.1">
    <property type="nucleotide sequence ID" value="NZ_BOPC01000031.1"/>
</dbReference>
<dbReference type="CDD" id="cd02000">
    <property type="entry name" value="TPP_E1_PDC_ADC_BCADC"/>
    <property type="match status" value="1"/>
</dbReference>
<feature type="domain" description="Dehydrogenase E1 component" evidence="4">
    <location>
        <begin position="9"/>
        <end position="265"/>
    </location>
</feature>
<keyword evidence="3" id="KW-0786">Thiamine pyrophosphate</keyword>
<gene>
    <name evidence="5" type="primary">acoA1</name>
    <name evidence="5" type="ORF">Vqi01_24660</name>
</gene>
<dbReference type="Proteomes" id="UP000653076">
    <property type="component" value="Unassembled WGS sequence"/>
</dbReference>
<evidence type="ECO:0000313" key="5">
    <source>
        <dbReference type="EMBL" id="GIJ27304.1"/>
    </source>
</evidence>
<dbReference type="SUPFAM" id="SSF52518">
    <property type="entry name" value="Thiamin diphosphate-binding fold (THDP-binding)"/>
    <property type="match status" value="1"/>
</dbReference>
<sequence length="318" mass="33547">MDLLSAYRDMLRIRLFEESLLRCAKQGLVPGSIHPYTGQEAVAVGVLGARRPDEWVVSFYRCHGHALAAGCSPQRMMREILCRDGGLCGGKSGSMHLADRAHHLLGSTSIVAAQLPIAAGAAMSAQLDGAGRAVLVFCGDGALGAGGAYETLTIAAAQRLPLLVVCEDNGWQDQTASRWVRHLSPAQLVSGLDLPHVEVDGNDVEAVHDAATAALAACRSGAGPQVVVAHTYLRDFHAQLGDQPPRQYRPQEERQRWAARDPLTVAAGRIPADLTDLHAEVAAEIDELLLSALAAGTPDPATATTGVSVTTDLIGAHR</sequence>
<accession>A0ABQ4JAW9</accession>
<keyword evidence="6" id="KW-1185">Reference proteome</keyword>
<organism evidence="5 6">
    <name type="scientific">Micromonospora qiuiae</name>
    <dbReference type="NCBI Taxonomy" id="502268"/>
    <lineage>
        <taxon>Bacteria</taxon>
        <taxon>Bacillati</taxon>
        <taxon>Actinomycetota</taxon>
        <taxon>Actinomycetes</taxon>
        <taxon>Micromonosporales</taxon>
        <taxon>Micromonosporaceae</taxon>
        <taxon>Micromonospora</taxon>
    </lineage>
</organism>
<dbReference type="Pfam" id="PF00676">
    <property type="entry name" value="E1_dh"/>
    <property type="match status" value="1"/>
</dbReference>
<reference evidence="5 6" key="1">
    <citation type="submission" date="2021-01" db="EMBL/GenBank/DDBJ databases">
        <title>Whole genome shotgun sequence of Verrucosispora qiuiae NBRC 106684.</title>
        <authorList>
            <person name="Komaki H."/>
            <person name="Tamura T."/>
        </authorList>
    </citation>
    <scope>NUCLEOTIDE SEQUENCE [LARGE SCALE GENOMIC DNA]</scope>
    <source>
        <strain evidence="5 6">NBRC 106684</strain>
    </source>
</reference>
<name>A0ABQ4JAW9_9ACTN</name>
<dbReference type="InterPro" id="IPR001017">
    <property type="entry name" value="DH_E1"/>
</dbReference>
<protein>
    <submittedName>
        <fullName evidence="5">Acetoin:2,6-dichlorophenolindophenol oxidoreductase subunit alpha</fullName>
    </submittedName>
</protein>
<evidence type="ECO:0000256" key="3">
    <source>
        <dbReference type="ARBA" id="ARBA00023052"/>
    </source>
</evidence>
<dbReference type="InterPro" id="IPR050642">
    <property type="entry name" value="PDH_E1_Alpha_Subunit"/>
</dbReference>
<comment type="caution">
    <text evidence="5">The sequence shown here is derived from an EMBL/GenBank/DDBJ whole genome shotgun (WGS) entry which is preliminary data.</text>
</comment>
<dbReference type="Gene3D" id="3.40.50.970">
    <property type="match status" value="1"/>
</dbReference>